<dbReference type="Gene3D" id="3.40.50.10240">
    <property type="entry name" value="Thiamin pyrophosphokinase, catalytic domain"/>
    <property type="match status" value="1"/>
</dbReference>
<reference evidence="8" key="2">
    <citation type="submission" date="2021-04" db="EMBL/GenBank/DDBJ databases">
        <authorList>
            <person name="Gilroy R."/>
        </authorList>
    </citation>
    <scope>NUCLEOTIDE SEQUENCE</scope>
    <source>
        <strain evidence="8">Gambia16-554</strain>
    </source>
</reference>
<dbReference type="GO" id="GO:0009229">
    <property type="term" value="P:thiamine diphosphate biosynthetic process"/>
    <property type="evidence" value="ECO:0007669"/>
    <property type="project" value="InterPro"/>
</dbReference>
<accession>A0A9D2GRT2</accession>
<dbReference type="Pfam" id="PF04263">
    <property type="entry name" value="TPK_catalytic"/>
    <property type="match status" value="1"/>
</dbReference>
<dbReference type="PANTHER" id="PTHR41299">
    <property type="entry name" value="THIAMINE PYROPHOSPHOKINASE"/>
    <property type="match status" value="1"/>
</dbReference>
<evidence type="ECO:0000256" key="2">
    <source>
        <dbReference type="ARBA" id="ARBA00022741"/>
    </source>
</evidence>
<comment type="caution">
    <text evidence="8">The sequence shown here is derived from an EMBL/GenBank/DDBJ whole genome shotgun (WGS) entry which is preliminary data.</text>
</comment>
<dbReference type="InterPro" id="IPR006282">
    <property type="entry name" value="Thi_PPkinase"/>
</dbReference>
<dbReference type="EMBL" id="DXAW01000117">
    <property type="protein sequence ID" value="HIZ86213.1"/>
    <property type="molecule type" value="Genomic_DNA"/>
</dbReference>
<dbReference type="GO" id="GO:0016301">
    <property type="term" value="F:kinase activity"/>
    <property type="evidence" value="ECO:0007669"/>
    <property type="project" value="UniProtKB-KW"/>
</dbReference>
<evidence type="ECO:0000256" key="4">
    <source>
        <dbReference type="ARBA" id="ARBA00022840"/>
    </source>
</evidence>
<dbReference type="CDD" id="cd07995">
    <property type="entry name" value="TPK"/>
    <property type="match status" value="1"/>
</dbReference>
<dbReference type="GO" id="GO:0004788">
    <property type="term" value="F:thiamine diphosphokinase activity"/>
    <property type="evidence" value="ECO:0007669"/>
    <property type="project" value="UniProtKB-UniRule"/>
</dbReference>
<reference evidence="8" key="1">
    <citation type="journal article" date="2021" name="PeerJ">
        <title>Extensive microbial diversity within the chicken gut microbiome revealed by metagenomics and culture.</title>
        <authorList>
            <person name="Gilroy R."/>
            <person name="Ravi A."/>
            <person name="Getino M."/>
            <person name="Pursley I."/>
            <person name="Horton D.L."/>
            <person name="Alikhan N.F."/>
            <person name="Baker D."/>
            <person name="Gharbi K."/>
            <person name="Hall N."/>
            <person name="Watson M."/>
            <person name="Adriaenssens E.M."/>
            <person name="Foster-Nyarko E."/>
            <person name="Jarju S."/>
            <person name="Secka A."/>
            <person name="Antonio M."/>
            <person name="Oren A."/>
            <person name="Chaudhuri R.R."/>
            <person name="La Ragione R."/>
            <person name="Hildebrand F."/>
            <person name="Pallen M.J."/>
        </authorList>
    </citation>
    <scope>NUCLEOTIDE SEQUENCE</scope>
    <source>
        <strain evidence="8">Gambia16-554</strain>
    </source>
</reference>
<keyword evidence="4" id="KW-0067">ATP-binding</keyword>
<dbReference type="InterPro" id="IPR053149">
    <property type="entry name" value="TPK"/>
</dbReference>
<dbReference type="Proteomes" id="UP000824115">
    <property type="component" value="Unassembled WGS sequence"/>
</dbReference>
<evidence type="ECO:0000256" key="1">
    <source>
        <dbReference type="ARBA" id="ARBA00022679"/>
    </source>
</evidence>
<dbReference type="EC" id="2.7.6.2" evidence="5"/>
<dbReference type="GO" id="GO:0006772">
    <property type="term" value="P:thiamine metabolic process"/>
    <property type="evidence" value="ECO:0007669"/>
    <property type="project" value="UniProtKB-UniRule"/>
</dbReference>
<evidence type="ECO:0000259" key="7">
    <source>
        <dbReference type="Pfam" id="PF21275"/>
    </source>
</evidence>
<organism evidence="8 9">
    <name type="scientific">Candidatus Coprenecus stercoravium</name>
    <dbReference type="NCBI Taxonomy" id="2840735"/>
    <lineage>
        <taxon>Bacteria</taxon>
        <taxon>Pseudomonadati</taxon>
        <taxon>Bacteroidota</taxon>
        <taxon>Bacteroidia</taxon>
        <taxon>Bacteroidales</taxon>
        <taxon>Rikenellaceae</taxon>
        <taxon>Rikenellaceae incertae sedis</taxon>
        <taxon>Candidatus Coprenecus</taxon>
    </lineage>
</organism>
<dbReference type="AlphaFoldDB" id="A0A9D2GRT2"/>
<evidence type="ECO:0000256" key="5">
    <source>
        <dbReference type="NCBIfam" id="TIGR01378"/>
    </source>
</evidence>
<dbReference type="PANTHER" id="PTHR41299:SF1">
    <property type="entry name" value="THIAMINE PYROPHOSPHOKINASE"/>
    <property type="match status" value="1"/>
</dbReference>
<dbReference type="NCBIfam" id="TIGR01378">
    <property type="entry name" value="thi_PPkinase"/>
    <property type="match status" value="1"/>
</dbReference>
<dbReference type="InterPro" id="IPR049442">
    <property type="entry name" value="Thi_PPkinase-like_C"/>
</dbReference>
<evidence type="ECO:0000313" key="9">
    <source>
        <dbReference type="Proteomes" id="UP000824115"/>
    </source>
</evidence>
<keyword evidence="2" id="KW-0547">Nucleotide-binding</keyword>
<keyword evidence="1 8" id="KW-0808">Transferase</keyword>
<feature type="domain" description="Thiamin pyrophosphokinase catalytic" evidence="6">
    <location>
        <begin position="32"/>
        <end position="130"/>
    </location>
</feature>
<dbReference type="SUPFAM" id="SSF63999">
    <property type="entry name" value="Thiamin pyrophosphokinase, catalytic domain"/>
    <property type="match status" value="1"/>
</dbReference>
<evidence type="ECO:0000259" key="6">
    <source>
        <dbReference type="Pfam" id="PF04263"/>
    </source>
</evidence>
<dbReference type="GO" id="GO:0005524">
    <property type="term" value="F:ATP binding"/>
    <property type="evidence" value="ECO:0007669"/>
    <property type="project" value="UniProtKB-KW"/>
</dbReference>
<sequence length="238" mass="26207">MERRAVMSVSYSILCAGDFPTVPQVRDALLFSDIVVCCDGAVSALLPFRTPDYVVGDMDSCPDGLKQILADKVITVSEQESNDLSKAFRFVCSHSGIDRNAAADGLSVTVYGASGKREDHAVGNMSLMADFAWYLRERNAGVPLVMLSDYGMTVPLTGSCRLRLPEGQPVSVFAFDPSLRLRSKGLEYPTDGVCFDMWWKATLNRVAAEEVELEMSVPAKMLLYLPGLYDRELEVTRI</sequence>
<name>A0A9D2GRT2_9BACT</name>
<dbReference type="InterPro" id="IPR036759">
    <property type="entry name" value="TPK_catalytic_sf"/>
</dbReference>
<protein>
    <recommendedName>
        <fullName evidence="5">Thiamine diphosphokinase</fullName>
        <ecNumber evidence="5">2.7.6.2</ecNumber>
    </recommendedName>
</protein>
<evidence type="ECO:0000256" key="3">
    <source>
        <dbReference type="ARBA" id="ARBA00022777"/>
    </source>
</evidence>
<evidence type="ECO:0000313" key="8">
    <source>
        <dbReference type="EMBL" id="HIZ86213.1"/>
    </source>
</evidence>
<gene>
    <name evidence="8" type="ORF">IAC04_06955</name>
</gene>
<feature type="domain" description="Thiamin pyrophosphokinase-like substrate-binding" evidence="7">
    <location>
        <begin position="151"/>
        <end position="215"/>
    </location>
</feature>
<dbReference type="InterPro" id="IPR007371">
    <property type="entry name" value="TPK_catalytic"/>
</dbReference>
<proteinExistence type="predicted"/>
<dbReference type="Pfam" id="PF21275">
    <property type="entry name" value="Thi_PPkinase_C"/>
    <property type="match status" value="1"/>
</dbReference>
<keyword evidence="3" id="KW-0418">Kinase</keyword>